<evidence type="ECO:0000313" key="2">
    <source>
        <dbReference type="EMBL" id="PWY56098.1"/>
    </source>
</evidence>
<sequence>MPDIVLFDMGDTLSSDNQLGNPNRVLFFPDTTKKVFEDLQNRGDQIIIFSKYARVREIEAALTKAKIDYKDIKIVQTIKKTKLETAIEYKTSHKAKNVIIVDDSTSIDDSSDGVVHIQVPRQIDHSAPPSDAYLKVALLPERQLFAIKPIVQAFKQNPDHCDKVKNDALSNYYEAIVKLMEYRDKRQNDKREYYTCWASWFGSETRSRTAKLNAVDSIVNSLNDRTFDIKNIPEAAKNGELASIVNSLNVVEIAKTTQEIQIEL</sequence>
<dbReference type="AlphaFoldDB" id="A0A317U5L3"/>
<dbReference type="Proteomes" id="UP000287374">
    <property type="component" value="Unassembled WGS sequence"/>
</dbReference>
<protein>
    <submittedName>
        <fullName evidence="1">Uncharacterized protein</fullName>
    </submittedName>
</protein>
<gene>
    <name evidence="2" type="ORF">DGG96_08075</name>
    <name evidence="1" type="ORF">DGG96_09580</name>
    <name evidence="3" type="ORF">ELY20_08390</name>
</gene>
<reference evidence="1 4" key="1">
    <citation type="submission" date="2018-05" db="EMBL/GenBank/DDBJ databases">
        <title>Legionella qingyii sp.nov., whole genome shotgun sequence.</title>
        <authorList>
            <person name="Wu H."/>
            <person name="Zhu Q."/>
            <person name="Hu C."/>
        </authorList>
    </citation>
    <scope>NUCLEOTIDE SEQUENCE [LARGE SCALE GENOMIC DNA]</scope>
    <source>
        <strain evidence="1 4">HEB18</strain>
    </source>
</reference>
<accession>A0A317U5L3</accession>
<evidence type="ECO:0000313" key="3">
    <source>
        <dbReference type="EMBL" id="RUR23142.1"/>
    </source>
</evidence>
<keyword evidence="5" id="KW-1185">Reference proteome</keyword>
<dbReference type="Proteomes" id="UP000247152">
    <property type="component" value="Unassembled WGS sequence"/>
</dbReference>
<dbReference type="EMBL" id="QHJG01000011">
    <property type="protein sequence ID" value="PWY56098.1"/>
    <property type="molecule type" value="Genomic_DNA"/>
</dbReference>
<proteinExistence type="predicted"/>
<evidence type="ECO:0000313" key="1">
    <source>
        <dbReference type="EMBL" id="PWY55762.1"/>
    </source>
</evidence>
<dbReference type="EMBL" id="RZGX01000009">
    <property type="protein sequence ID" value="RUR23142.1"/>
    <property type="molecule type" value="Genomic_DNA"/>
</dbReference>
<evidence type="ECO:0000313" key="4">
    <source>
        <dbReference type="Proteomes" id="UP000247152"/>
    </source>
</evidence>
<organism evidence="1 4">
    <name type="scientific">Legionella qingyii</name>
    <dbReference type="NCBI Taxonomy" id="2184757"/>
    <lineage>
        <taxon>Bacteria</taxon>
        <taxon>Pseudomonadati</taxon>
        <taxon>Pseudomonadota</taxon>
        <taxon>Gammaproteobacteria</taxon>
        <taxon>Legionellales</taxon>
        <taxon>Legionellaceae</taxon>
        <taxon>Legionella</taxon>
    </lineage>
</organism>
<dbReference type="EMBL" id="QHJG01000014">
    <property type="protein sequence ID" value="PWY55762.1"/>
    <property type="molecule type" value="Genomic_DNA"/>
</dbReference>
<reference evidence="3 5" key="2">
    <citation type="submission" date="2018-12" db="EMBL/GenBank/DDBJ databases">
        <title>Legionella sp,whole genome shotgun sequence.</title>
        <authorList>
            <person name="Wu H."/>
        </authorList>
    </citation>
    <scope>NUCLEOTIDE SEQUENCE [LARGE SCALE GENOMIC DNA]</scope>
    <source>
        <strain evidence="3">Km489</strain>
        <strain evidence="5">km489</strain>
    </source>
</reference>
<comment type="caution">
    <text evidence="1">The sequence shown here is derived from an EMBL/GenBank/DDBJ whole genome shotgun (WGS) entry which is preliminary data.</text>
</comment>
<name>A0A317U5L3_9GAMM</name>
<dbReference type="RefSeq" id="WP_110142230.1">
    <property type="nucleotide sequence ID" value="NZ_QHJG01000011.1"/>
</dbReference>
<dbReference type="OrthoDB" id="9919179at2"/>
<evidence type="ECO:0000313" key="5">
    <source>
        <dbReference type="Proteomes" id="UP000287374"/>
    </source>
</evidence>